<evidence type="ECO:0000313" key="2">
    <source>
        <dbReference type="Proteomes" id="UP000297245"/>
    </source>
</evidence>
<proteinExistence type="predicted"/>
<dbReference type="Proteomes" id="UP000297245">
    <property type="component" value="Unassembled WGS sequence"/>
</dbReference>
<gene>
    <name evidence="1" type="ORF">K435DRAFT_317437</name>
</gene>
<protein>
    <submittedName>
        <fullName evidence="1">Uncharacterized protein</fullName>
    </submittedName>
</protein>
<sequence length="119" mass="13588">MYYHPSICFPLQIIRSQHTLSTPSTPLLSLFLKHRSCSFASCFCCLYFLIPHPSVCESFAFVRFFFHSFSLSFFFLSICLRHLLALLLPSALALPPLPSPPPPPPPHPYLNFPPPLWLL</sequence>
<dbReference type="EMBL" id="ML179418">
    <property type="protein sequence ID" value="THU88200.1"/>
    <property type="molecule type" value="Genomic_DNA"/>
</dbReference>
<accession>A0A4S8LH81</accession>
<evidence type="ECO:0000313" key="1">
    <source>
        <dbReference type="EMBL" id="THU88200.1"/>
    </source>
</evidence>
<keyword evidence="2" id="KW-1185">Reference proteome</keyword>
<reference evidence="1 2" key="1">
    <citation type="journal article" date="2019" name="Nat. Ecol. Evol.">
        <title>Megaphylogeny resolves global patterns of mushroom evolution.</title>
        <authorList>
            <person name="Varga T."/>
            <person name="Krizsan K."/>
            <person name="Foldi C."/>
            <person name="Dima B."/>
            <person name="Sanchez-Garcia M."/>
            <person name="Sanchez-Ramirez S."/>
            <person name="Szollosi G.J."/>
            <person name="Szarkandi J.G."/>
            <person name="Papp V."/>
            <person name="Albert L."/>
            <person name="Andreopoulos W."/>
            <person name="Angelini C."/>
            <person name="Antonin V."/>
            <person name="Barry K.W."/>
            <person name="Bougher N.L."/>
            <person name="Buchanan P."/>
            <person name="Buyck B."/>
            <person name="Bense V."/>
            <person name="Catcheside P."/>
            <person name="Chovatia M."/>
            <person name="Cooper J."/>
            <person name="Damon W."/>
            <person name="Desjardin D."/>
            <person name="Finy P."/>
            <person name="Geml J."/>
            <person name="Haridas S."/>
            <person name="Hughes K."/>
            <person name="Justo A."/>
            <person name="Karasinski D."/>
            <person name="Kautmanova I."/>
            <person name="Kiss B."/>
            <person name="Kocsube S."/>
            <person name="Kotiranta H."/>
            <person name="LaButti K.M."/>
            <person name="Lechner B.E."/>
            <person name="Liimatainen K."/>
            <person name="Lipzen A."/>
            <person name="Lukacs Z."/>
            <person name="Mihaltcheva S."/>
            <person name="Morgado L.N."/>
            <person name="Niskanen T."/>
            <person name="Noordeloos M.E."/>
            <person name="Ohm R.A."/>
            <person name="Ortiz-Santana B."/>
            <person name="Ovrebo C."/>
            <person name="Racz N."/>
            <person name="Riley R."/>
            <person name="Savchenko A."/>
            <person name="Shiryaev A."/>
            <person name="Soop K."/>
            <person name="Spirin V."/>
            <person name="Szebenyi C."/>
            <person name="Tomsovsky M."/>
            <person name="Tulloss R.E."/>
            <person name="Uehling J."/>
            <person name="Grigoriev I.V."/>
            <person name="Vagvolgyi C."/>
            <person name="Papp T."/>
            <person name="Martin F.M."/>
            <person name="Miettinen O."/>
            <person name="Hibbett D.S."/>
            <person name="Nagy L.G."/>
        </authorList>
    </citation>
    <scope>NUCLEOTIDE SEQUENCE [LARGE SCALE GENOMIC DNA]</scope>
    <source>
        <strain evidence="1 2">CBS 962.96</strain>
    </source>
</reference>
<dbReference type="AlphaFoldDB" id="A0A4S8LH81"/>
<name>A0A4S8LH81_DENBC</name>
<organism evidence="1 2">
    <name type="scientific">Dendrothele bispora (strain CBS 962.96)</name>
    <dbReference type="NCBI Taxonomy" id="1314807"/>
    <lineage>
        <taxon>Eukaryota</taxon>
        <taxon>Fungi</taxon>
        <taxon>Dikarya</taxon>
        <taxon>Basidiomycota</taxon>
        <taxon>Agaricomycotina</taxon>
        <taxon>Agaricomycetes</taxon>
        <taxon>Agaricomycetidae</taxon>
        <taxon>Agaricales</taxon>
        <taxon>Agaricales incertae sedis</taxon>
        <taxon>Dendrothele</taxon>
    </lineage>
</organism>